<dbReference type="AlphaFoldDB" id="A0A1F7F4T5"/>
<dbReference type="InterPro" id="IPR026444">
    <property type="entry name" value="Secre_tail"/>
</dbReference>
<organism evidence="2 3">
    <name type="scientific">Candidatus Raymondbacteria bacterium RIFOXYD12_FULL_49_13</name>
    <dbReference type="NCBI Taxonomy" id="1817890"/>
    <lineage>
        <taxon>Bacteria</taxon>
        <taxon>Raymondiibacteriota</taxon>
    </lineage>
</organism>
<gene>
    <name evidence="2" type="ORF">A2519_05875</name>
</gene>
<protein>
    <recommendedName>
        <fullName evidence="1">FlgD/Vpr Ig-like domain-containing protein</fullName>
    </recommendedName>
</protein>
<evidence type="ECO:0000313" key="3">
    <source>
        <dbReference type="Proteomes" id="UP000179243"/>
    </source>
</evidence>
<evidence type="ECO:0000259" key="1">
    <source>
        <dbReference type="Pfam" id="PF13860"/>
    </source>
</evidence>
<proteinExistence type="predicted"/>
<reference evidence="2 3" key="1">
    <citation type="journal article" date="2016" name="Nat. Commun.">
        <title>Thousands of microbial genomes shed light on interconnected biogeochemical processes in an aquifer system.</title>
        <authorList>
            <person name="Anantharaman K."/>
            <person name="Brown C.T."/>
            <person name="Hug L.A."/>
            <person name="Sharon I."/>
            <person name="Castelle C.J."/>
            <person name="Probst A.J."/>
            <person name="Thomas B.C."/>
            <person name="Singh A."/>
            <person name="Wilkins M.J."/>
            <person name="Karaoz U."/>
            <person name="Brodie E.L."/>
            <person name="Williams K.H."/>
            <person name="Hubbard S.S."/>
            <person name="Banfield J.F."/>
        </authorList>
    </citation>
    <scope>NUCLEOTIDE SEQUENCE [LARGE SCALE GENOMIC DNA]</scope>
</reference>
<dbReference type="Pfam" id="PF13860">
    <property type="entry name" value="FlgD_ig"/>
    <property type="match status" value="1"/>
</dbReference>
<dbReference type="EMBL" id="MFYX01000124">
    <property type="protein sequence ID" value="OGK01526.1"/>
    <property type="molecule type" value="Genomic_DNA"/>
</dbReference>
<dbReference type="Gene3D" id="2.60.40.4070">
    <property type="match status" value="1"/>
</dbReference>
<accession>A0A1F7F4T5</accession>
<feature type="domain" description="FlgD/Vpr Ig-like" evidence="1">
    <location>
        <begin position="65"/>
        <end position="118"/>
    </location>
</feature>
<dbReference type="NCBIfam" id="TIGR04183">
    <property type="entry name" value="Por_Secre_tail"/>
    <property type="match status" value="1"/>
</dbReference>
<sequence>MAGDTCSDMDANNAMWEFFNQHPMSSIISEPLSRSRSCGLVVFQNYPNPFNQTTNMVFHIFENQKITARIFDLQGKIVKKLINGRVNAGRHTITWDGMDEEKYKVPSGIYLIKFKANNYERTNQILLVR</sequence>
<comment type="caution">
    <text evidence="2">The sequence shown here is derived from an EMBL/GenBank/DDBJ whole genome shotgun (WGS) entry which is preliminary data.</text>
</comment>
<dbReference type="InterPro" id="IPR025965">
    <property type="entry name" value="FlgD/Vpr_Ig-like"/>
</dbReference>
<evidence type="ECO:0000313" key="2">
    <source>
        <dbReference type="EMBL" id="OGK01526.1"/>
    </source>
</evidence>
<dbReference type="Proteomes" id="UP000179243">
    <property type="component" value="Unassembled WGS sequence"/>
</dbReference>
<name>A0A1F7F4T5_UNCRA</name>